<name>A0A3P7TIE3_HAEPC</name>
<protein>
    <submittedName>
        <fullName evidence="1">Uncharacterized protein</fullName>
    </submittedName>
</protein>
<sequence>MAIQTGIKDRLHRLRCSFNRLHRIRCNSASVARYLR</sequence>
<evidence type="ECO:0000313" key="2">
    <source>
        <dbReference type="Proteomes" id="UP000268014"/>
    </source>
</evidence>
<dbReference type="Proteomes" id="UP000268014">
    <property type="component" value="Unassembled WGS sequence"/>
</dbReference>
<accession>A0A3P7TIE3</accession>
<reference evidence="1 2" key="1">
    <citation type="submission" date="2018-11" db="EMBL/GenBank/DDBJ databases">
        <authorList>
            <consortium name="Pathogen Informatics"/>
        </authorList>
    </citation>
    <scope>NUCLEOTIDE SEQUENCE [LARGE SCALE GENOMIC DNA]</scope>
    <source>
        <strain evidence="1 2">MHpl1</strain>
    </source>
</reference>
<evidence type="ECO:0000313" key="1">
    <source>
        <dbReference type="EMBL" id="VDO08997.1"/>
    </source>
</evidence>
<dbReference type="OrthoDB" id="10605458at2759"/>
<keyword evidence="2" id="KW-1185">Reference proteome</keyword>
<proteinExistence type="predicted"/>
<dbReference type="EMBL" id="UZAF01001712">
    <property type="protein sequence ID" value="VDO08997.1"/>
    <property type="molecule type" value="Genomic_DNA"/>
</dbReference>
<dbReference type="AlphaFoldDB" id="A0A3P7TIE3"/>
<organism evidence="1 2">
    <name type="scientific">Haemonchus placei</name>
    <name type="common">Barber's pole worm</name>
    <dbReference type="NCBI Taxonomy" id="6290"/>
    <lineage>
        <taxon>Eukaryota</taxon>
        <taxon>Metazoa</taxon>
        <taxon>Ecdysozoa</taxon>
        <taxon>Nematoda</taxon>
        <taxon>Chromadorea</taxon>
        <taxon>Rhabditida</taxon>
        <taxon>Rhabditina</taxon>
        <taxon>Rhabditomorpha</taxon>
        <taxon>Strongyloidea</taxon>
        <taxon>Trichostrongylidae</taxon>
        <taxon>Haemonchus</taxon>
    </lineage>
</organism>
<gene>
    <name evidence="1" type="ORF">HPLM_LOCUS1333</name>
</gene>